<evidence type="ECO:0000313" key="3">
    <source>
        <dbReference type="Proteomes" id="UP000177622"/>
    </source>
</evidence>
<evidence type="ECO:0000256" key="1">
    <source>
        <dbReference type="SAM" id="MobiDB-lite"/>
    </source>
</evidence>
<evidence type="ECO:0000313" key="2">
    <source>
        <dbReference type="EMBL" id="OGE54824.1"/>
    </source>
</evidence>
<reference evidence="2 3" key="1">
    <citation type="journal article" date="2016" name="Sci. Rep.">
        <title>Penicillium arizonense, a new, genome sequenced fungal species, reveals a high chemical diversity in secreted metabolites.</title>
        <authorList>
            <person name="Grijseels S."/>
            <person name="Nielsen J.C."/>
            <person name="Randelovic M."/>
            <person name="Nielsen J."/>
            <person name="Nielsen K.F."/>
            <person name="Workman M."/>
            <person name="Frisvad J.C."/>
        </authorList>
    </citation>
    <scope>NUCLEOTIDE SEQUENCE [LARGE SCALE GENOMIC DNA]</scope>
    <source>
        <strain evidence="2 3">CBS 141311</strain>
    </source>
</reference>
<dbReference type="AlphaFoldDB" id="A0A1F5LNN2"/>
<feature type="compositionally biased region" description="Polar residues" evidence="1">
    <location>
        <begin position="59"/>
        <end position="79"/>
    </location>
</feature>
<dbReference type="STRING" id="1835702.A0A1F5LNN2"/>
<feature type="region of interest" description="Disordered" evidence="1">
    <location>
        <begin position="30"/>
        <end position="99"/>
    </location>
</feature>
<organism evidence="2 3">
    <name type="scientific">Penicillium arizonense</name>
    <dbReference type="NCBI Taxonomy" id="1835702"/>
    <lineage>
        <taxon>Eukaryota</taxon>
        <taxon>Fungi</taxon>
        <taxon>Dikarya</taxon>
        <taxon>Ascomycota</taxon>
        <taxon>Pezizomycotina</taxon>
        <taxon>Eurotiomycetes</taxon>
        <taxon>Eurotiomycetidae</taxon>
        <taxon>Eurotiales</taxon>
        <taxon>Aspergillaceae</taxon>
        <taxon>Penicillium</taxon>
    </lineage>
</organism>
<gene>
    <name evidence="2" type="ORF">PENARI_c005G09155</name>
</gene>
<dbReference type="OrthoDB" id="4222821at2759"/>
<protein>
    <recommendedName>
        <fullName evidence="4">Aflatoxin regulatory protein domain-containing protein</fullName>
    </recommendedName>
</protein>
<evidence type="ECO:0008006" key="4">
    <source>
        <dbReference type="Google" id="ProtNLM"/>
    </source>
</evidence>
<sequence length="436" mass="48205">MAVPLLPRRCGLHAIDVRCLKAKEPKSCTFSRRLRTGKPRGNGESDKRPGLSRRERSASKTSVPGMSVFTLSSLSTPETASDELARPNMPSPMGQEHNTHETFPSVTFLGGLWGQDNFMLHCAQRDQIDALAYLEPVTGQPDEDPCSSDTKESLDLLAGTAYDDLAGFLDSAGPCPSPPYTIDPDLALQLDMDKRASMDPLAGERPNLLVDLSTLLSKMAHYETQLADLDGSKLENYPIGDALFLSKRFYAIITDHSHLPTINVSSDLDMPSRLLTLSCYITQTRIYSAVFAYLREHLSKPSDPCSAHRPTHFPHSLMADINAYQGLRLGQLQTSCMCVGFETAMRTKRAVSMLLDALNDIERALGLPGTFRAAQSQVSREMSQGTTVDTVPLFDESVMTGLENGRWQKKIREEERQLCDKVEDVDYLLRSLLAST</sequence>
<keyword evidence="3" id="KW-1185">Reference proteome</keyword>
<dbReference type="RefSeq" id="XP_022490255.1">
    <property type="nucleotide sequence ID" value="XM_022629939.1"/>
</dbReference>
<dbReference type="EMBL" id="LXJU01000005">
    <property type="protein sequence ID" value="OGE54824.1"/>
    <property type="molecule type" value="Genomic_DNA"/>
</dbReference>
<name>A0A1F5LNN2_PENAI</name>
<feature type="compositionally biased region" description="Basic and acidic residues" evidence="1">
    <location>
        <begin position="41"/>
        <end position="58"/>
    </location>
</feature>
<dbReference type="GeneID" id="34574673"/>
<proteinExistence type="predicted"/>
<comment type="caution">
    <text evidence="2">The sequence shown here is derived from an EMBL/GenBank/DDBJ whole genome shotgun (WGS) entry which is preliminary data.</text>
</comment>
<dbReference type="Proteomes" id="UP000177622">
    <property type="component" value="Unassembled WGS sequence"/>
</dbReference>
<accession>A0A1F5LNN2</accession>